<evidence type="ECO:0000313" key="3">
    <source>
        <dbReference type="EMBL" id="QXJ30019.1"/>
    </source>
</evidence>
<dbReference type="KEGG" id="sshi:J5U23_p2908"/>
<keyword evidence="1" id="KW-0812">Transmembrane</keyword>
<sequence>MRKKFAYTETLSSTGGKNIAIPGLGEISEAKMMVAIMIIILGFIIHTSLQVHITALLIGLVILAIPETSVGFDKTLAGIIDYYFTKKTEKQKTEKKKNMGTAKKSTAAKNKELIAIERFLGNYGRSIVGALSIILAIWLADTNIAVYFVEIIILLTVGLIMLITDYLIKVVKQ</sequence>
<organism evidence="2 4">
    <name type="scientific">Saccharolobus shibatae (strain ATCC 51178 / DSM 5389 / JCM 8931 / NBRC 15437 / B12)</name>
    <name type="common">Sulfolobus shibatae</name>
    <dbReference type="NCBI Taxonomy" id="523848"/>
    <lineage>
        <taxon>Archaea</taxon>
        <taxon>Thermoproteota</taxon>
        <taxon>Thermoprotei</taxon>
        <taxon>Sulfolobales</taxon>
        <taxon>Sulfolobaceae</taxon>
        <taxon>Saccharolobus</taxon>
    </lineage>
</organism>
<proteinExistence type="predicted"/>
<keyword evidence="2" id="KW-0614">Plasmid</keyword>
<feature type="transmembrane region" description="Helical" evidence="1">
    <location>
        <begin position="32"/>
        <end position="65"/>
    </location>
</feature>
<gene>
    <name evidence="3" type="ORF">J5U23_02908</name>
    <name evidence="2" type="ORF">J5U23_p2908</name>
</gene>
<reference evidence="2" key="1">
    <citation type="journal article" date="2021" name="Environ. Microbiol.">
        <title>New insights into the diversity and evolution of the archaeal mobilome from three complete genomes of Saccharolobus shibatae.</title>
        <authorList>
            <person name="Medvedeva S."/>
            <person name="Brandt D."/>
            <person name="Cvirkaite-Krupovic V."/>
            <person name="Liu Y."/>
            <person name="Severinov K."/>
            <person name="Ishino S."/>
            <person name="Ishino Y."/>
            <person name="Prangishvili D."/>
            <person name="Kalinowski J."/>
            <person name="Krupovic M."/>
        </authorList>
    </citation>
    <scope>NUCLEOTIDE SEQUENCE</scope>
    <source>
        <strain evidence="3">B12</strain>
        <plasmid evidence="2">pB12E5</plasmid>
    </source>
</reference>
<keyword evidence="1" id="KW-1133">Transmembrane helix</keyword>
<keyword evidence="1" id="KW-0472">Membrane</keyword>
<dbReference type="KEGG" id="sshi:J5U23_02908"/>
<accession>A0A8F5BKR7</accession>
<dbReference type="GeneID" id="65564382"/>
<dbReference type="Proteomes" id="UP000694018">
    <property type="component" value="Chromosome"/>
</dbReference>
<feature type="transmembrane region" description="Helical" evidence="1">
    <location>
        <begin position="145"/>
        <end position="168"/>
    </location>
</feature>
<evidence type="ECO:0000313" key="4">
    <source>
        <dbReference type="Proteomes" id="UP000694018"/>
    </source>
</evidence>
<evidence type="ECO:0000256" key="1">
    <source>
        <dbReference type="SAM" id="Phobius"/>
    </source>
</evidence>
<geneLocation type="plasmid" evidence="2 4">
    <name>pB12E5</name>
</geneLocation>
<dbReference type="AlphaFoldDB" id="A0A8F5BKR7"/>
<feature type="transmembrane region" description="Helical" evidence="1">
    <location>
        <begin position="119"/>
        <end position="139"/>
    </location>
</feature>
<dbReference type="RefSeq" id="WP_218265735.1">
    <property type="nucleotide sequence ID" value="NZ_CP077716.1"/>
</dbReference>
<dbReference type="EMBL" id="CP077717">
    <property type="protein sequence ID" value="QXJ30019.1"/>
    <property type="molecule type" value="Genomic_DNA"/>
</dbReference>
<dbReference type="EMBL" id="CP077716">
    <property type="protein sequence ID" value="QXJ27126.1"/>
    <property type="molecule type" value="Genomic_DNA"/>
</dbReference>
<dbReference type="Proteomes" id="UP000694018">
    <property type="component" value="Plasmid pB12E5"/>
</dbReference>
<evidence type="ECO:0000313" key="2">
    <source>
        <dbReference type="EMBL" id="QXJ27126.1"/>
    </source>
</evidence>
<protein>
    <submittedName>
        <fullName evidence="2">Uncharacterized protein</fullName>
    </submittedName>
</protein>
<name>A0A8F5BKR7_SACSH</name>